<dbReference type="AlphaFoldDB" id="A0A0D5NJP1"/>
<dbReference type="Proteomes" id="UP000032633">
    <property type="component" value="Chromosome"/>
</dbReference>
<evidence type="ECO:0000259" key="1">
    <source>
        <dbReference type="SMART" id="SM00481"/>
    </source>
</evidence>
<dbReference type="PANTHER" id="PTHR42924:SF3">
    <property type="entry name" value="POLYMERASE_HISTIDINOL PHOSPHATASE N-TERMINAL DOMAIN-CONTAINING PROTEIN"/>
    <property type="match status" value="1"/>
</dbReference>
<dbReference type="KEGG" id="pbj:VN24_14810"/>
<dbReference type="InterPro" id="IPR052018">
    <property type="entry name" value="PHP_domain"/>
</dbReference>
<dbReference type="InterPro" id="IPR003141">
    <property type="entry name" value="Pol/His_phosphatase_N"/>
</dbReference>
<reference evidence="3" key="2">
    <citation type="submission" date="2015-03" db="EMBL/GenBank/DDBJ databases">
        <title>Genome sequence of Paenibacillus beijingensis strain DSM 24997T.</title>
        <authorList>
            <person name="Kwak Y."/>
            <person name="Shin J.-H."/>
        </authorList>
    </citation>
    <scope>NUCLEOTIDE SEQUENCE [LARGE SCALE GENOMIC DNA]</scope>
    <source>
        <strain evidence="3">DSM 24997</strain>
    </source>
</reference>
<reference evidence="2 3" key="1">
    <citation type="journal article" date="2015" name="J. Biotechnol.">
        <title>Complete genome sequence of Paenibacillus beijingensis 7188(T) (=DSM 24997(T)), a novel rhizobacterium from jujube garden soil.</title>
        <authorList>
            <person name="Kwak Y."/>
            <person name="Shin J.H."/>
        </authorList>
    </citation>
    <scope>NUCLEOTIDE SEQUENCE [LARGE SCALE GENOMIC DNA]</scope>
    <source>
        <strain evidence="2 3">DSM 24997</strain>
    </source>
</reference>
<dbReference type="GO" id="GO:0035312">
    <property type="term" value="F:5'-3' DNA exonuclease activity"/>
    <property type="evidence" value="ECO:0007669"/>
    <property type="project" value="TreeGrafter"/>
</dbReference>
<evidence type="ECO:0000313" key="3">
    <source>
        <dbReference type="Proteomes" id="UP000032633"/>
    </source>
</evidence>
<proteinExistence type="predicted"/>
<accession>A0A0D5NJP1</accession>
<keyword evidence="3" id="KW-1185">Reference proteome</keyword>
<organism evidence="2 3">
    <name type="scientific">Paenibacillus beijingensis</name>
    <dbReference type="NCBI Taxonomy" id="1126833"/>
    <lineage>
        <taxon>Bacteria</taxon>
        <taxon>Bacillati</taxon>
        <taxon>Bacillota</taxon>
        <taxon>Bacilli</taxon>
        <taxon>Bacillales</taxon>
        <taxon>Paenibacillaceae</taxon>
        <taxon>Paenibacillus</taxon>
    </lineage>
</organism>
<dbReference type="EMBL" id="CP011058">
    <property type="protein sequence ID" value="AJY75594.1"/>
    <property type="molecule type" value="Genomic_DNA"/>
</dbReference>
<dbReference type="HOGENOM" id="CLU_032306_0_0_9"/>
<dbReference type="PATRIC" id="fig|1126833.4.peg.3242"/>
<protein>
    <submittedName>
        <fullName evidence="2">Histidinol phosphatase</fullName>
    </submittedName>
</protein>
<name>A0A0D5NJP1_9BACL</name>
<sequence>MKTWVPCELHTHTFHSDGRQSLDELAASASWMGLAFIALTDHNTQSGLVDRERVERESGIQIVPGMEWTTFYGHMLTIGVHEFVDWRAFGPGDLHRGIAHVHRQGGVAGIAHPFRIGSPICTGCFWEFAVNDWNDLDFIEVWSTLMPTVKRDSRRAFGLWTELLDKGHRLTATSGRDWHETKPDDAPAAVTYLGFDGKPGDDIAAQAAGALRSGSAVVTMGPLLTFSAVNPGSGKVCSIGEQLELSDSGTAGNRTIEFEMKLDLDTRREHYRLEPQTLRLVLTGGTGVLHELRVPASSEEFTLSVEVPPGCGWIRAELYGCLAGAVTMIAFTNPVFCVER</sequence>
<dbReference type="OrthoDB" id="9804333at2"/>
<dbReference type="GO" id="GO:0004534">
    <property type="term" value="F:5'-3' RNA exonuclease activity"/>
    <property type="evidence" value="ECO:0007669"/>
    <property type="project" value="TreeGrafter"/>
</dbReference>
<dbReference type="RefSeq" id="WP_045671022.1">
    <property type="nucleotide sequence ID" value="NZ_CP011058.1"/>
</dbReference>
<dbReference type="NCBIfam" id="NF038032">
    <property type="entry name" value="CehA_McbA_metalo"/>
    <property type="match status" value="1"/>
</dbReference>
<evidence type="ECO:0000313" key="2">
    <source>
        <dbReference type="EMBL" id="AJY75594.1"/>
    </source>
</evidence>
<dbReference type="SUPFAM" id="SSF89550">
    <property type="entry name" value="PHP domain-like"/>
    <property type="match status" value="1"/>
</dbReference>
<dbReference type="PANTHER" id="PTHR42924">
    <property type="entry name" value="EXONUCLEASE"/>
    <property type="match status" value="1"/>
</dbReference>
<dbReference type="Pfam" id="PF02811">
    <property type="entry name" value="PHP"/>
    <property type="match status" value="1"/>
</dbReference>
<dbReference type="InterPro" id="IPR016195">
    <property type="entry name" value="Pol/histidinol_Pase-like"/>
</dbReference>
<gene>
    <name evidence="2" type="ORF">VN24_14810</name>
</gene>
<dbReference type="STRING" id="1126833.VN24_14810"/>
<feature type="domain" description="Polymerase/histidinol phosphatase N-terminal" evidence="1">
    <location>
        <begin position="7"/>
        <end position="72"/>
    </location>
</feature>
<dbReference type="SMART" id="SM00481">
    <property type="entry name" value="POLIIIAc"/>
    <property type="match status" value="1"/>
</dbReference>
<dbReference type="Gene3D" id="3.20.20.140">
    <property type="entry name" value="Metal-dependent hydrolases"/>
    <property type="match status" value="1"/>
</dbReference>
<dbReference type="InterPro" id="IPR004013">
    <property type="entry name" value="PHP_dom"/>
</dbReference>